<organism evidence="1 2">
    <name type="scientific">Anaeromyxobacter oryzae</name>
    <dbReference type="NCBI Taxonomy" id="2918170"/>
    <lineage>
        <taxon>Bacteria</taxon>
        <taxon>Pseudomonadati</taxon>
        <taxon>Myxococcota</taxon>
        <taxon>Myxococcia</taxon>
        <taxon>Myxococcales</taxon>
        <taxon>Cystobacterineae</taxon>
        <taxon>Anaeromyxobacteraceae</taxon>
        <taxon>Anaeromyxobacter</taxon>
    </lineage>
</organism>
<evidence type="ECO:0000313" key="1">
    <source>
        <dbReference type="EMBL" id="BDG02019.1"/>
    </source>
</evidence>
<sequence>MAQRLQGDPGAPGGRAIRPAGAHRRIPLSLAATALLSAGCAAHLPRNDEPVAFLERSTVAVSSDRRQAFEAHPALHVLLWNGLDAPELLDGGGTAAVLSLSFLGDFRIWRDASTPVRTPTYEPRARLQLFRVARLGAAPGEPSDALEAHRLVAALSFDVGHRSNGEEGCALADHVRDGKSDFACTATTDPPSDRLNVRDGSFTTNYAGAGAALRWLPARGGALPDGSAFTAAGGVEWNVPCDLGACMPAEMRARYGAVRAAWSLEAELPVPAARLFPATRGIRVRAGAEGAVHLGTSGRGPWSDFSAEVAVMRATRGGLDMGLFLRRHQGPDYLNIHFEERLDAWTFGLVVDPAPPDALDPPRP</sequence>
<evidence type="ECO:0008006" key="3">
    <source>
        <dbReference type="Google" id="ProtNLM"/>
    </source>
</evidence>
<dbReference type="EMBL" id="AP025591">
    <property type="protein sequence ID" value="BDG02019.1"/>
    <property type="molecule type" value="Genomic_DNA"/>
</dbReference>
<name>A0ABM7WRC1_9BACT</name>
<keyword evidence="2" id="KW-1185">Reference proteome</keyword>
<accession>A0ABM7WRC1</accession>
<proteinExistence type="predicted"/>
<evidence type="ECO:0000313" key="2">
    <source>
        <dbReference type="Proteomes" id="UP001162891"/>
    </source>
</evidence>
<dbReference type="Proteomes" id="UP001162891">
    <property type="component" value="Chromosome"/>
</dbReference>
<protein>
    <recommendedName>
        <fullName evidence="3">Lipoprotein</fullName>
    </recommendedName>
</protein>
<reference evidence="2" key="1">
    <citation type="journal article" date="2022" name="Int. J. Syst. Evol. Microbiol.">
        <title>Anaeromyxobacter oryzae sp. nov., Anaeromyxobacter diazotrophicus sp. nov. and Anaeromyxobacter paludicola sp. nov., isolated from paddy soils.</title>
        <authorList>
            <person name="Itoh H."/>
            <person name="Xu Z."/>
            <person name="Mise K."/>
            <person name="Masuda Y."/>
            <person name="Ushijima N."/>
            <person name="Hayakawa C."/>
            <person name="Shiratori Y."/>
            <person name="Senoo K."/>
        </authorList>
    </citation>
    <scope>NUCLEOTIDE SEQUENCE [LARGE SCALE GENOMIC DNA]</scope>
    <source>
        <strain evidence="2">Red232</strain>
    </source>
</reference>
<gene>
    <name evidence="1" type="ORF">AMOR_10150</name>
</gene>
<dbReference type="RefSeq" id="WP_248359138.1">
    <property type="nucleotide sequence ID" value="NZ_AP025591.1"/>
</dbReference>